<feature type="coiled-coil region" evidence="1">
    <location>
        <begin position="1"/>
        <end position="31"/>
    </location>
</feature>
<name>A0A5N5T2V6_9CRUS</name>
<protein>
    <recommendedName>
        <fullName evidence="4">C-type lectin domain-containing protein</fullName>
    </recommendedName>
</protein>
<organism evidence="2 3">
    <name type="scientific">Armadillidium nasatum</name>
    <dbReference type="NCBI Taxonomy" id="96803"/>
    <lineage>
        <taxon>Eukaryota</taxon>
        <taxon>Metazoa</taxon>
        <taxon>Ecdysozoa</taxon>
        <taxon>Arthropoda</taxon>
        <taxon>Crustacea</taxon>
        <taxon>Multicrustacea</taxon>
        <taxon>Malacostraca</taxon>
        <taxon>Eumalacostraca</taxon>
        <taxon>Peracarida</taxon>
        <taxon>Isopoda</taxon>
        <taxon>Oniscidea</taxon>
        <taxon>Crinocheta</taxon>
        <taxon>Armadillidiidae</taxon>
        <taxon>Armadillidium</taxon>
    </lineage>
</organism>
<evidence type="ECO:0000313" key="3">
    <source>
        <dbReference type="Proteomes" id="UP000326759"/>
    </source>
</evidence>
<evidence type="ECO:0000256" key="1">
    <source>
        <dbReference type="SAM" id="Coils"/>
    </source>
</evidence>
<sequence>MKNMYKILREVEDSKDNLANKQTELDSKLEKVLIEVEGIKDISKVTRNISYEVSSCTDIVEKNRISLLSKLKKFLQEINDRSVKDISEVARNISLEVAFCKDASRTNQNAFDSKLERILAGIKDITDTSAGTRNDIYFCRESYNATENLAALVLEHYESLKEPLKKEPLISSRNVTHSKTEENSGIFETGGETTCTDLSKTLSSIVKALFHVNISQHEYAISNIEKCWKELPETMLGHTYFLTPKLKQEAAAKYCKDHGGKPFIPKTQDEFLYYVAMTVEPETDKYSWYPVNDIKEEGHVVLQDGTDRRHRYNHVYCVHTPNTLIQSCILCIHKTECPDIIMYTAYTWTGNTHIYIAYTCTEDIDTIMYNYEKASYKLQKWEPKWKNSKEADCVTLDIFGEGSWSRCYHYDFVLLCQGN</sequence>
<evidence type="ECO:0008006" key="4">
    <source>
        <dbReference type="Google" id="ProtNLM"/>
    </source>
</evidence>
<evidence type="ECO:0000313" key="2">
    <source>
        <dbReference type="EMBL" id="KAB7500329.1"/>
    </source>
</evidence>
<reference evidence="2 3" key="1">
    <citation type="journal article" date="2019" name="PLoS Biol.">
        <title>Sex chromosomes control vertical transmission of feminizing Wolbachia symbionts in an isopod.</title>
        <authorList>
            <person name="Becking T."/>
            <person name="Chebbi M.A."/>
            <person name="Giraud I."/>
            <person name="Moumen B."/>
            <person name="Laverre T."/>
            <person name="Caubet Y."/>
            <person name="Peccoud J."/>
            <person name="Gilbert C."/>
            <person name="Cordaux R."/>
        </authorList>
    </citation>
    <scope>NUCLEOTIDE SEQUENCE [LARGE SCALE GENOMIC DNA]</scope>
    <source>
        <strain evidence="2">ANa2</strain>
        <tissue evidence="2">Whole body excluding digestive tract and cuticle</tissue>
    </source>
</reference>
<dbReference type="OrthoDB" id="6391365at2759"/>
<keyword evidence="3" id="KW-1185">Reference proteome</keyword>
<proteinExistence type="predicted"/>
<dbReference type="AlphaFoldDB" id="A0A5N5T2V6"/>
<dbReference type="Proteomes" id="UP000326759">
    <property type="component" value="Unassembled WGS sequence"/>
</dbReference>
<gene>
    <name evidence="2" type="ORF">Anas_11382</name>
</gene>
<dbReference type="EMBL" id="SEYY01014348">
    <property type="protein sequence ID" value="KAB7500329.1"/>
    <property type="molecule type" value="Genomic_DNA"/>
</dbReference>
<accession>A0A5N5T2V6</accession>
<comment type="caution">
    <text evidence="2">The sequence shown here is derived from an EMBL/GenBank/DDBJ whole genome shotgun (WGS) entry which is preliminary data.</text>
</comment>
<keyword evidence="1" id="KW-0175">Coiled coil</keyword>